<reference evidence="3" key="1">
    <citation type="submission" date="2020-07" db="EMBL/GenBank/DDBJ databases">
        <title>Huge and variable diversity of episymbiotic CPR bacteria and DPANN archaea in groundwater ecosystems.</title>
        <authorList>
            <person name="He C.Y."/>
            <person name="Keren R."/>
            <person name="Whittaker M."/>
            <person name="Farag I.F."/>
            <person name="Doudna J."/>
            <person name="Cate J.H.D."/>
            <person name="Banfield J.F."/>
        </authorList>
    </citation>
    <scope>NUCLEOTIDE SEQUENCE</scope>
    <source>
        <strain evidence="3">NC_groundwater_1226_Ag_S-0.1um_59_124</strain>
    </source>
</reference>
<evidence type="ECO:0000313" key="4">
    <source>
        <dbReference type="Proteomes" id="UP000704960"/>
    </source>
</evidence>
<organism evidence="3 4">
    <name type="scientific">Candidatus Sungiibacteriota bacterium</name>
    <dbReference type="NCBI Taxonomy" id="2750080"/>
    <lineage>
        <taxon>Bacteria</taxon>
        <taxon>Candidatus Sungiibacteriota</taxon>
    </lineage>
</organism>
<keyword evidence="2" id="KW-0812">Transmembrane</keyword>
<dbReference type="Proteomes" id="UP000704960">
    <property type="component" value="Unassembled WGS sequence"/>
</dbReference>
<sequence length="634" mass="68476">MSRLEDIRGGLYRREPPAEEPQEGSLRAEHPNSLPSGWEEPDAAPRLMDRVYLAKLRQRRFSGRTLVMLGLLALLGIAAFIGYTLFFARADVRLEILGPDRITAGEPTTITVLITNRGSVALTDGALTLTLPPGAILAGEPAPASSPVRERLTIDSVPAGGEFRRELRVQFLGRDNETLEISGLFLYRPQNVASQFTRRARFIAPIGRVPFVITVEAPERVSSGQEITVTIGVDAETSVSLPQMSLGIESPPGFELKSASPLPPADAPNLWPLGNLEAGTLTKIVLTGVLRGEPEEPKLFRVRLGRYDAGTKSWLLLTEASAGPTLASPFLLAQTTLDGNRRGPLAPGARIEGRVRFRNNLAQPVQNVTVSVSIPEQFVELETVRVEDGFYDVTRRFLTWNPASVAGLAELGPGEEDTLNFSFTLKANPPIRGFSDKNFRFPVLTTIDTGTPPPDFRGVSLAYRDTAEFQISSRLSLAARASYYDSPVPSAGPLPPKVRQTTTYTVLLQLGSGTNDVRDVMVRAVLPGGVEFGRVVSSDLGSVEFNPASRELSWRVGQVPAATGLLRPHAAAFITIAFTPAENQVGVSPPLLTAISASGRDGFTGTELSAAADDLTIELKGDSRSSPQEWRVVR</sequence>
<name>A0A932YVH1_9BACT</name>
<feature type="transmembrane region" description="Helical" evidence="2">
    <location>
        <begin position="65"/>
        <end position="86"/>
    </location>
</feature>
<keyword evidence="2" id="KW-0472">Membrane</keyword>
<proteinExistence type="predicted"/>
<protein>
    <recommendedName>
        <fullName evidence="5">DUF11 domain-containing protein</fullName>
    </recommendedName>
</protein>
<feature type="compositionally biased region" description="Basic and acidic residues" evidence="1">
    <location>
        <begin position="1"/>
        <end position="17"/>
    </location>
</feature>
<accession>A0A932YVH1</accession>
<gene>
    <name evidence="3" type="ORF">HY474_00495</name>
</gene>
<evidence type="ECO:0000313" key="3">
    <source>
        <dbReference type="EMBL" id="MBI4132093.1"/>
    </source>
</evidence>
<keyword evidence="2" id="KW-1133">Transmembrane helix</keyword>
<dbReference type="EMBL" id="JACQMJ010000004">
    <property type="protein sequence ID" value="MBI4132093.1"/>
    <property type="molecule type" value="Genomic_DNA"/>
</dbReference>
<evidence type="ECO:0000256" key="1">
    <source>
        <dbReference type="SAM" id="MobiDB-lite"/>
    </source>
</evidence>
<dbReference type="AlphaFoldDB" id="A0A932YVH1"/>
<feature type="region of interest" description="Disordered" evidence="1">
    <location>
        <begin position="1"/>
        <end position="41"/>
    </location>
</feature>
<evidence type="ECO:0008006" key="5">
    <source>
        <dbReference type="Google" id="ProtNLM"/>
    </source>
</evidence>
<comment type="caution">
    <text evidence="3">The sequence shown here is derived from an EMBL/GenBank/DDBJ whole genome shotgun (WGS) entry which is preliminary data.</text>
</comment>
<evidence type="ECO:0000256" key="2">
    <source>
        <dbReference type="SAM" id="Phobius"/>
    </source>
</evidence>